<evidence type="ECO:0000313" key="7">
    <source>
        <dbReference type="EMBL" id="OOS21718.1"/>
    </source>
</evidence>
<dbReference type="CDD" id="cd13136">
    <property type="entry name" value="MATE_DinF_like"/>
    <property type="match status" value="1"/>
</dbReference>
<name>A0A1T0CH92_9GAMM</name>
<feature type="transmembrane region" description="Helical" evidence="6">
    <location>
        <begin position="369"/>
        <end position="390"/>
    </location>
</feature>
<dbReference type="PANTHER" id="PTHR42893">
    <property type="entry name" value="PROTEIN DETOXIFICATION 44, CHLOROPLASTIC-RELATED"/>
    <property type="match status" value="1"/>
</dbReference>
<evidence type="ECO:0000256" key="4">
    <source>
        <dbReference type="ARBA" id="ARBA00022989"/>
    </source>
</evidence>
<keyword evidence="4 6" id="KW-1133">Transmembrane helix</keyword>
<dbReference type="Proteomes" id="UP000191094">
    <property type="component" value="Unassembled WGS sequence"/>
</dbReference>
<keyword evidence="8" id="KW-1185">Reference proteome</keyword>
<dbReference type="NCBIfam" id="TIGR00797">
    <property type="entry name" value="matE"/>
    <property type="match status" value="1"/>
</dbReference>
<feature type="transmembrane region" description="Helical" evidence="6">
    <location>
        <begin position="257"/>
        <end position="276"/>
    </location>
</feature>
<dbReference type="OrthoDB" id="9789527at2"/>
<feature type="transmembrane region" description="Helical" evidence="6">
    <location>
        <begin position="106"/>
        <end position="129"/>
    </location>
</feature>
<feature type="transmembrane region" description="Helical" evidence="6">
    <location>
        <begin position="288"/>
        <end position="310"/>
    </location>
</feature>
<dbReference type="GO" id="GO:0015297">
    <property type="term" value="F:antiporter activity"/>
    <property type="evidence" value="ECO:0007669"/>
    <property type="project" value="InterPro"/>
</dbReference>
<feature type="transmembrane region" description="Helical" evidence="6">
    <location>
        <begin position="176"/>
        <end position="197"/>
    </location>
</feature>
<feature type="transmembrane region" description="Helical" evidence="6">
    <location>
        <begin position="331"/>
        <end position="349"/>
    </location>
</feature>
<dbReference type="PANTHER" id="PTHR42893:SF46">
    <property type="entry name" value="PROTEIN DETOXIFICATION 44, CHLOROPLASTIC"/>
    <property type="match status" value="1"/>
</dbReference>
<evidence type="ECO:0000256" key="3">
    <source>
        <dbReference type="ARBA" id="ARBA00022692"/>
    </source>
</evidence>
<feature type="transmembrane region" description="Helical" evidence="6">
    <location>
        <begin position="402"/>
        <end position="419"/>
    </location>
</feature>
<organism evidence="7 8">
    <name type="scientific">Lwoffella lincolnii</name>
    <dbReference type="NCBI Taxonomy" id="90241"/>
    <lineage>
        <taxon>Bacteria</taxon>
        <taxon>Pseudomonadati</taxon>
        <taxon>Pseudomonadota</taxon>
        <taxon>Gammaproteobacteria</taxon>
        <taxon>Moraxellales</taxon>
        <taxon>Moraxellaceae</taxon>
        <taxon>Lwoffella</taxon>
    </lineage>
</organism>
<keyword evidence="3 6" id="KW-0812">Transmembrane</keyword>
<proteinExistence type="inferred from homology"/>
<reference evidence="7 8" key="1">
    <citation type="submission" date="2017-02" db="EMBL/GenBank/DDBJ databases">
        <title>Draft genome sequence of Moraxella lincolnii CCUG 9405T type strain.</title>
        <authorList>
            <person name="Salva-Serra F."/>
            <person name="Engstrom-Jakobsson H."/>
            <person name="Thorell K."/>
            <person name="Jaen-Luchoro D."/>
            <person name="Gonzales-Siles L."/>
            <person name="Karlsson R."/>
            <person name="Yazdan S."/>
            <person name="Boulund F."/>
            <person name="Johnning A."/>
            <person name="Engstrand L."/>
            <person name="Kristiansson E."/>
            <person name="Moore E."/>
        </authorList>
    </citation>
    <scope>NUCLEOTIDE SEQUENCE [LARGE SCALE GENOMIC DNA]</scope>
    <source>
        <strain evidence="7 8">CCUG 9405</strain>
    </source>
</reference>
<evidence type="ECO:0000256" key="6">
    <source>
        <dbReference type="SAM" id="Phobius"/>
    </source>
</evidence>
<dbReference type="GO" id="GO:0005886">
    <property type="term" value="C:plasma membrane"/>
    <property type="evidence" value="ECO:0007669"/>
    <property type="project" value="TreeGrafter"/>
</dbReference>
<feature type="transmembrane region" description="Helical" evidence="6">
    <location>
        <begin position="43"/>
        <end position="63"/>
    </location>
</feature>
<evidence type="ECO:0000313" key="8">
    <source>
        <dbReference type="Proteomes" id="UP000191094"/>
    </source>
</evidence>
<evidence type="ECO:0000256" key="2">
    <source>
        <dbReference type="ARBA" id="ARBA00010199"/>
    </source>
</evidence>
<sequence>MMSVSYRHILHLAIPVTLANIVMPLQSLIDTAVVGHMQGSSQLAGMMLAIQLLTLLLVNFNFLQYASSGLTAQAVGQYQSSAQTDANLDDDATAPSHPLIPILHRAMLLAMVIGMVVFLTQPLTINVGLSWLGGSASAVIEAKTYLSVRLWGIVAELMNFVFLGFFAGMGKTRHMLYLQSFIAISNIILTLLLVYVFDMGLAGVALGTVIAYWLAVGLALYFICSELTLSWRQLCYWRYDEFGGDKMLRLFSLNRDIFIRTLVLTLSFAWITRLSAMSGDVVLAANGVLLQILNLSAFALDGLAVAAENLSGQSHGQGNKQKFWLVVRRTGIMSHALAVMLVLFWWLGIDAYLDMMTDINAVATLAYEYRWYAIMLPLVGVGAYWLDGIFFGMTAGKQIRQAALMVAVLFFPLSLWLYHAFAVAGIWLSVWVLLLLRLAVLGWFLRRYRHHPFNKKQKTVTQ</sequence>
<dbReference type="GO" id="GO:0042910">
    <property type="term" value="F:xenobiotic transmembrane transporter activity"/>
    <property type="evidence" value="ECO:0007669"/>
    <property type="project" value="InterPro"/>
</dbReference>
<evidence type="ECO:0000256" key="1">
    <source>
        <dbReference type="ARBA" id="ARBA00004141"/>
    </source>
</evidence>
<dbReference type="EMBL" id="MUYT01000004">
    <property type="protein sequence ID" value="OOS21718.1"/>
    <property type="molecule type" value="Genomic_DNA"/>
</dbReference>
<dbReference type="RefSeq" id="WP_078306692.1">
    <property type="nucleotide sequence ID" value="NZ_MUYT01000004.1"/>
</dbReference>
<keyword evidence="5 6" id="KW-0472">Membrane</keyword>
<dbReference type="AlphaFoldDB" id="A0A1T0CH92"/>
<feature type="transmembrane region" description="Helical" evidence="6">
    <location>
        <begin position="149"/>
        <end position="169"/>
    </location>
</feature>
<gene>
    <name evidence="7" type="ORF">B0682_03530</name>
</gene>
<protein>
    <submittedName>
        <fullName evidence="7">MATE family efflux transporter</fullName>
    </submittedName>
</protein>
<dbReference type="STRING" id="90241.B0682_03530"/>
<dbReference type="InterPro" id="IPR044644">
    <property type="entry name" value="DinF-like"/>
</dbReference>
<accession>A0A1T0CH92</accession>
<feature type="transmembrane region" description="Helical" evidence="6">
    <location>
        <begin position="203"/>
        <end position="224"/>
    </location>
</feature>
<dbReference type="InterPro" id="IPR002528">
    <property type="entry name" value="MATE_fam"/>
</dbReference>
<dbReference type="Pfam" id="PF01554">
    <property type="entry name" value="MatE"/>
    <property type="match status" value="3"/>
</dbReference>
<evidence type="ECO:0000256" key="5">
    <source>
        <dbReference type="ARBA" id="ARBA00023136"/>
    </source>
</evidence>
<comment type="subcellular location">
    <subcellularLocation>
        <location evidence="1">Membrane</location>
        <topology evidence="1">Multi-pass membrane protein</topology>
    </subcellularLocation>
</comment>
<comment type="caution">
    <text evidence="7">The sequence shown here is derived from an EMBL/GenBank/DDBJ whole genome shotgun (WGS) entry which is preliminary data.</text>
</comment>
<feature type="transmembrane region" description="Helical" evidence="6">
    <location>
        <begin position="425"/>
        <end position="445"/>
    </location>
</feature>
<comment type="similarity">
    <text evidence="2">Belongs to the multi antimicrobial extrusion (MATE) (TC 2.A.66.1) family.</text>
</comment>